<dbReference type="PANTHER" id="PTHR10039:SF14">
    <property type="entry name" value="NACHT DOMAIN-CONTAINING PROTEIN"/>
    <property type="match status" value="1"/>
</dbReference>
<evidence type="ECO:0000256" key="1">
    <source>
        <dbReference type="SAM" id="MobiDB-lite"/>
    </source>
</evidence>
<reference evidence="3" key="1">
    <citation type="journal article" date="2018" name="BMC Genomics">
        <title>Comparative genomics of the wheat fungal pathogen Pyrenophora tritici-repentis reveals chromosomal variations and genome plasticity.</title>
        <authorList>
            <person name="Moolhuijzen P."/>
            <person name="See P.T."/>
            <person name="Hane J.K."/>
            <person name="Shi G."/>
            <person name="Liu Z."/>
            <person name="Oliver R.P."/>
            <person name="Moffat C.S."/>
        </authorList>
    </citation>
    <scope>NUCLEOTIDE SEQUENCE [LARGE SCALE GENOMIC DNA]</scope>
    <source>
        <strain evidence="3">M4</strain>
    </source>
</reference>
<dbReference type="Pfam" id="PF22939">
    <property type="entry name" value="WHD_GPIID"/>
    <property type="match status" value="1"/>
</dbReference>
<dbReference type="PANTHER" id="PTHR10039">
    <property type="entry name" value="AMELOGENIN"/>
    <property type="match status" value="1"/>
</dbReference>
<feature type="compositionally biased region" description="Low complexity" evidence="1">
    <location>
        <begin position="942"/>
        <end position="964"/>
    </location>
</feature>
<dbReference type="RefSeq" id="XP_065963532.1">
    <property type="nucleotide sequence ID" value="XM_066106594.1"/>
</dbReference>
<dbReference type="GeneID" id="6348302"/>
<dbReference type="EMBL" id="NQIK02000003">
    <property type="protein sequence ID" value="KAF7573484.1"/>
    <property type="molecule type" value="Genomic_DNA"/>
</dbReference>
<feature type="domain" description="GPI inositol-deacylase winged helix" evidence="2">
    <location>
        <begin position="226"/>
        <end position="300"/>
    </location>
</feature>
<feature type="compositionally biased region" description="Polar residues" evidence="1">
    <location>
        <begin position="764"/>
        <end position="780"/>
    </location>
</feature>
<organism evidence="3 4">
    <name type="scientific">Pyrenophora tritici-repentis</name>
    <dbReference type="NCBI Taxonomy" id="45151"/>
    <lineage>
        <taxon>Eukaryota</taxon>
        <taxon>Fungi</taxon>
        <taxon>Dikarya</taxon>
        <taxon>Ascomycota</taxon>
        <taxon>Pezizomycotina</taxon>
        <taxon>Dothideomycetes</taxon>
        <taxon>Pleosporomycetidae</taxon>
        <taxon>Pleosporales</taxon>
        <taxon>Pleosporineae</taxon>
        <taxon>Pleosporaceae</taxon>
        <taxon>Pyrenophora</taxon>
    </lineage>
</organism>
<sequence length="983" mass="110494">MFILATLVSQILRQNIKLSTYVYEEFVAAARSPSTRELQQILSNLIPQLDSPRILIDGIDECIHYGSDGLPRNLAPVKDVIHAILQLEHYGSESSSPKILLASRDIFQITGRLSRKPVLSLDDESEIMTNAIRCFTKQGFREIEERFKSFPNAQIILNQAETRIVSKSQGMFLWVRLVLSHLEQEAYSMDDLEEAVASLPVTLNEFYNRILARLDLLNITACSRAISAINWMLCARRPLRAVELQDAITFAMGSETLTENNKLSVTVLDHCKPLVQLHADGHVSFVHFTVQEFLNASSVTNPFDSERCVAASCLRYLNHSLTLTPQNNIGGSSAIEIGKCLHILQPYVHEHWLDHLLSLAAICNDTHDRELEGMLYRLLDTIDHYQKQNSKFISQLPVQDYKGILSMEPRLQYMRRYGDIFRACVDIVQHRHVRKLQFHDASSTDRLPDPTPFSTIKAEYEVNVNTLLATSTFPGLSSVELATFHSLYQPFALSLKRHIRESQDGISRCIPESVRSARGHNAPSSSRFTQKHGTVEIRPQSSMTVNHSPGAFIIDYHTPSPVSSADCAPKEDARSRDTNRASDDPSKAPDHVYLALTKIMGQLVKSQDSWSSIMKQISARYMDLNPIKEKLASRLYPTPETFLFDVCTALRSFQVSYLNFMNELSRQEPLKAMIELEDSMWNFIRQLKPVGAFNPLPLHMMESAWRVYTVRGESPPHTRENLPKPIVITQSSPLNLKKTVVSERTIDVGTTHTESPLHHLSVKPSESPQLATGSLGPCTSTKKPYKRHSLIMALNSTNDTELNPILSGFIRSYHESGHGLGIALEWHQLIHLEERGRVANYCYTHLHRRQEVDMSAMSEAFGIEVHAFAEAHSKEEYIDIIEQKFAMEERGDMQQPLEDETQAGDSRIAVLDPYGTDPSDLQTRESGIQNLESNSLATKAVPAALSASPDSSSDLLAEVPGTPRSWPPSRPSFPGRQAARTAS</sequence>
<gene>
    <name evidence="3" type="ORF">PtrM4_083890</name>
</gene>
<feature type="region of interest" description="Disordered" evidence="1">
    <location>
        <begin position="751"/>
        <end position="780"/>
    </location>
</feature>
<comment type="caution">
    <text evidence="3">The sequence shown here is derived from an EMBL/GenBank/DDBJ whole genome shotgun (WGS) entry which is preliminary data.</text>
</comment>
<evidence type="ECO:0000313" key="3">
    <source>
        <dbReference type="EMBL" id="KAF7573484.1"/>
    </source>
</evidence>
<feature type="region of interest" description="Disordered" evidence="1">
    <location>
        <begin position="942"/>
        <end position="983"/>
    </location>
</feature>
<name>A0A317AWR1_9PLEO</name>
<feature type="compositionally biased region" description="Basic and acidic residues" evidence="1">
    <location>
        <begin position="568"/>
        <end position="588"/>
    </location>
</feature>
<dbReference type="Proteomes" id="UP000245464">
    <property type="component" value="Chromosome 3"/>
</dbReference>
<proteinExistence type="predicted"/>
<dbReference type="KEGG" id="ptrr:6348302"/>
<evidence type="ECO:0000259" key="2">
    <source>
        <dbReference type="Pfam" id="PF22939"/>
    </source>
</evidence>
<evidence type="ECO:0000313" key="4">
    <source>
        <dbReference type="Proteomes" id="UP000245464"/>
    </source>
</evidence>
<protein>
    <recommendedName>
        <fullName evidence="2">GPI inositol-deacylase winged helix domain-containing protein</fullName>
    </recommendedName>
</protein>
<accession>A0A317AWR1</accession>
<feature type="region of interest" description="Disordered" evidence="1">
    <location>
        <begin position="562"/>
        <end position="588"/>
    </location>
</feature>
<dbReference type="InterPro" id="IPR054471">
    <property type="entry name" value="GPIID_WHD"/>
</dbReference>
<dbReference type="AlphaFoldDB" id="A0A317AWR1"/>